<accession>A0A0A9HJE2</accession>
<proteinExistence type="predicted"/>
<sequence>MLDVYVYLYIPHCIRGFLHICPHMYMYIFGPRAPMWNTSDIYNMVSRAKN</sequence>
<dbReference type="EMBL" id="GBRH01160616">
    <property type="protein sequence ID" value="JAE37280.1"/>
    <property type="molecule type" value="Transcribed_RNA"/>
</dbReference>
<name>A0A0A9HJE2_ARUDO</name>
<organism evidence="1">
    <name type="scientific">Arundo donax</name>
    <name type="common">Giant reed</name>
    <name type="synonym">Donax arundinaceus</name>
    <dbReference type="NCBI Taxonomy" id="35708"/>
    <lineage>
        <taxon>Eukaryota</taxon>
        <taxon>Viridiplantae</taxon>
        <taxon>Streptophyta</taxon>
        <taxon>Embryophyta</taxon>
        <taxon>Tracheophyta</taxon>
        <taxon>Spermatophyta</taxon>
        <taxon>Magnoliopsida</taxon>
        <taxon>Liliopsida</taxon>
        <taxon>Poales</taxon>
        <taxon>Poaceae</taxon>
        <taxon>PACMAD clade</taxon>
        <taxon>Arundinoideae</taxon>
        <taxon>Arundineae</taxon>
        <taxon>Arundo</taxon>
    </lineage>
</organism>
<reference evidence="1" key="1">
    <citation type="submission" date="2014-09" db="EMBL/GenBank/DDBJ databases">
        <authorList>
            <person name="Magalhaes I.L.F."/>
            <person name="Oliveira U."/>
            <person name="Santos F.R."/>
            <person name="Vidigal T.H.D.A."/>
            <person name="Brescovit A.D."/>
            <person name="Santos A.J."/>
        </authorList>
    </citation>
    <scope>NUCLEOTIDE SEQUENCE</scope>
    <source>
        <tissue evidence="1">Shoot tissue taken approximately 20 cm above the soil surface</tissue>
    </source>
</reference>
<protein>
    <submittedName>
        <fullName evidence="1">Uncharacterized protein</fullName>
    </submittedName>
</protein>
<evidence type="ECO:0000313" key="1">
    <source>
        <dbReference type="EMBL" id="JAE37280.1"/>
    </source>
</evidence>
<dbReference type="AlphaFoldDB" id="A0A0A9HJE2"/>
<reference evidence="1" key="2">
    <citation type="journal article" date="2015" name="Data Brief">
        <title>Shoot transcriptome of the giant reed, Arundo donax.</title>
        <authorList>
            <person name="Barrero R.A."/>
            <person name="Guerrero F.D."/>
            <person name="Moolhuijzen P."/>
            <person name="Goolsby J.A."/>
            <person name="Tidwell J."/>
            <person name="Bellgard S.E."/>
            <person name="Bellgard M.I."/>
        </authorList>
    </citation>
    <scope>NUCLEOTIDE SEQUENCE</scope>
    <source>
        <tissue evidence="1">Shoot tissue taken approximately 20 cm above the soil surface</tissue>
    </source>
</reference>